<sequence>MSTSARFASYTIYVLVVQKVQFQNDQGMAALSLEEKAWCDQREKDLREYSALGAAGGAIVSSSVTFVGRFPRPYQIATILGSAVIGSISGYLYADNKALERINDLSATSELRKQFRKLQHAKQAGKE</sequence>
<organism evidence="2 3">
    <name type="scientific">Saprolegnia diclina (strain VS20)</name>
    <dbReference type="NCBI Taxonomy" id="1156394"/>
    <lineage>
        <taxon>Eukaryota</taxon>
        <taxon>Sar</taxon>
        <taxon>Stramenopiles</taxon>
        <taxon>Oomycota</taxon>
        <taxon>Saprolegniomycetes</taxon>
        <taxon>Saprolegniales</taxon>
        <taxon>Saprolegniaceae</taxon>
        <taxon>Saprolegnia</taxon>
    </lineage>
</organism>
<dbReference type="OrthoDB" id="120577at2759"/>
<dbReference type="EMBL" id="JH767180">
    <property type="protein sequence ID" value="EQC29872.1"/>
    <property type="molecule type" value="Genomic_DNA"/>
</dbReference>
<evidence type="ECO:0000313" key="2">
    <source>
        <dbReference type="EMBL" id="EQC29872.1"/>
    </source>
</evidence>
<keyword evidence="1" id="KW-0812">Transmembrane</keyword>
<dbReference type="GeneID" id="19953143"/>
<evidence type="ECO:0000313" key="3">
    <source>
        <dbReference type="Proteomes" id="UP000030762"/>
    </source>
</evidence>
<keyword evidence="3" id="KW-1185">Reference proteome</keyword>
<evidence type="ECO:0000256" key="1">
    <source>
        <dbReference type="SAM" id="Phobius"/>
    </source>
</evidence>
<reference evidence="2 3" key="1">
    <citation type="submission" date="2012-04" db="EMBL/GenBank/DDBJ databases">
        <title>The Genome Sequence of Saprolegnia declina VS20.</title>
        <authorList>
            <consortium name="The Broad Institute Genome Sequencing Platform"/>
            <person name="Russ C."/>
            <person name="Nusbaum C."/>
            <person name="Tyler B."/>
            <person name="van West P."/>
            <person name="Dieguez-Uribeondo J."/>
            <person name="de Bruijn I."/>
            <person name="Tripathy S."/>
            <person name="Jiang R."/>
            <person name="Young S.K."/>
            <person name="Zeng Q."/>
            <person name="Gargeya S."/>
            <person name="Fitzgerald M."/>
            <person name="Haas B."/>
            <person name="Abouelleil A."/>
            <person name="Alvarado L."/>
            <person name="Arachchi H.M."/>
            <person name="Berlin A."/>
            <person name="Chapman S.B."/>
            <person name="Goldberg J."/>
            <person name="Griggs A."/>
            <person name="Gujja S."/>
            <person name="Hansen M."/>
            <person name="Howarth C."/>
            <person name="Imamovic A."/>
            <person name="Larimer J."/>
            <person name="McCowen C."/>
            <person name="Montmayeur A."/>
            <person name="Murphy C."/>
            <person name="Neiman D."/>
            <person name="Pearson M."/>
            <person name="Priest M."/>
            <person name="Roberts A."/>
            <person name="Saif S."/>
            <person name="Shea T."/>
            <person name="Sisk P."/>
            <person name="Sykes S."/>
            <person name="Wortman J."/>
            <person name="Nusbaum C."/>
            <person name="Birren B."/>
        </authorList>
    </citation>
    <scope>NUCLEOTIDE SEQUENCE [LARGE SCALE GENOMIC DNA]</scope>
    <source>
        <strain evidence="2 3">VS20</strain>
    </source>
</reference>
<name>T0RJ05_SAPDV</name>
<keyword evidence="1" id="KW-0472">Membrane</keyword>
<proteinExistence type="predicted"/>
<accession>T0RJ05</accession>
<feature type="transmembrane region" description="Helical" evidence="1">
    <location>
        <begin position="74"/>
        <end position="94"/>
    </location>
</feature>
<dbReference type="OMA" id="PKRVQFF"/>
<keyword evidence="1" id="KW-1133">Transmembrane helix</keyword>
<dbReference type="RefSeq" id="XP_008616711.1">
    <property type="nucleotide sequence ID" value="XM_008618489.1"/>
</dbReference>
<dbReference type="eggNOG" id="ENOG502SB8D">
    <property type="taxonomic scope" value="Eukaryota"/>
</dbReference>
<dbReference type="Proteomes" id="UP000030762">
    <property type="component" value="Unassembled WGS sequence"/>
</dbReference>
<dbReference type="VEuPathDB" id="FungiDB:SDRG_12416"/>
<dbReference type="AlphaFoldDB" id="T0RJ05"/>
<feature type="transmembrane region" description="Helical" evidence="1">
    <location>
        <begin position="49"/>
        <end position="68"/>
    </location>
</feature>
<gene>
    <name evidence="2" type="ORF">SDRG_12416</name>
</gene>
<protein>
    <submittedName>
        <fullName evidence="2">Uncharacterized protein</fullName>
    </submittedName>
</protein>
<dbReference type="InParanoid" id="T0RJ05"/>